<proteinExistence type="predicted"/>
<dbReference type="EMBL" id="AGEG01000009">
    <property type="protein sequence ID" value="EHR37203.1"/>
    <property type="molecule type" value="Genomic_DNA"/>
</dbReference>
<dbReference type="SUPFAM" id="SSF56281">
    <property type="entry name" value="Metallo-hydrolase/oxidoreductase"/>
    <property type="match status" value="1"/>
</dbReference>
<dbReference type="Gene3D" id="3.60.15.10">
    <property type="entry name" value="Ribonuclease Z/Hydroxyacylglutathione hydrolase-like"/>
    <property type="match status" value="1"/>
</dbReference>
<dbReference type="SMART" id="SM00849">
    <property type="entry name" value="Lactamase_B"/>
    <property type="match status" value="1"/>
</dbReference>
<dbReference type="InterPro" id="IPR052533">
    <property type="entry name" value="WalJ/YycJ-like"/>
</dbReference>
<sequence>MRESSRPFADQLAQLYQKPDLMTGSSPLCPSSPDLQFSILASGSSGNCTYIESKQKRIIVDAGLSGKKIEALFQSINRDIRQVDAIFVTHEHKDHVHGVGVLSRRYNLPIYANHATWLAMEPMLGPIAKENKRYIEPGTLLEFGDLDVLSYPVSHDAADPQFYAFQKGKRQFVMLTDTGYLPDRLRGQLKNADAYLIESNHEIEMLRYGAYPWSLKQRILSDKGHLSNEDGALAIRDLMGPKSKHIYLGHLSRDNNTKQLALDTVTRVLNQYDIDAQSDLTLHMTDPSQATLLHDL</sequence>
<protein>
    <recommendedName>
        <fullName evidence="1">Metallo-beta-lactamase domain-containing protein</fullName>
    </recommendedName>
</protein>
<feature type="domain" description="Metallo-beta-lactamase" evidence="1">
    <location>
        <begin position="45"/>
        <end position="223"/>
    </location>
</feature>
<evidence type="ECO:0000313" key="2">
    <source>
        <dbReference type="EMBL" id="EHR37203.1"/>
    </source>
</evidence>
<dbReference type="PANTHER" id="PTHR47619">
    <property type="entry name" value="METALLO-HYDROLASE YYCJ-RELATED"/>
    <property type="match status" value="1"/>
</dbReference>
<reference evidence="2 3" key="1">
    <citation type="submission" date="2012-01" db="EMBL/GenBank/DDBJ databases">
        <title>The Genome Sequence of Facklamia languida CCUG 37842.</title>
        <authorList>
            <consortium name="The Broad Institute Genome Sequencing Platform"/>
            <person name="Earl A."/>
            <person name="Ward D."/>
            <person name="Feldgarden M."/>
            <person name="Gevers D."/>
            <person name="Huys G."/>
            <person name="Young S.K."/>
            <person name="Zeng Q."/>
            <person name="Gargeya S."/>
            <person name="Fitzgerald M."/>
            <person name="Haas B."/>
            <person name="Abouelleil A."/>
            <person name="Alvarado L."/>
            <person name="Arachchi H.M."/>
            <person name="Berlin A."/>
            <person name="Chapman S.B."/>
            <person name="Gearin G."/>
            <person name="Goldberg J."/>
            <person name="Griggs A."/>
            <person name="Gujja S."/>
            <person name="Hansen M."/>
            <person name="Heiman D."/>
            <person name="Howarth C."/>
            <person name="Larimer J."/>
            <person name="Lui A."/>
            <person name="MacDonald P.J.P."/>
            <person name="McCowen C."/>
            <person name="Montmayeur A."/>
            <person name="Murphy C."/>
            <person name="Neiman D."/>
            <person name="Pearson M."/>
            <person name="Priest M."/>
            <person name="Roberts A."/>
            <person name="Saif S."/>
            <person name="Shea T."/>
            <person name="Sisk P."/>
            <person name="Stolte C."/>
            <person name="Sykes S."/>
            <person name="Wortman J."/>
            <person name="Nusbaum C."/>
            <person name="Birren B."/>
        </authorList>
    </citation>
    <scope>NUCLEOTIDE SEQUENCE [LARGE SCALE GENOMIC DNA]</scope>
    <source>
        <strain evidence="2 3">CCUG 37842</strain>
    </source>
</reference>
<dbReference type="CDD" id="cd07733">
    <property type="entry name" value="YycJ-like_MBL-fold"/>
    <property type="match status" value="1"/>
</dbReference>
<dbReference type="InterPro" id="IPR058121">
    <property type="entry name" value="WalJ/YycJ"/>
</dbReference>
<dbReference type="InterPro" id="IPR001279">
    <property type="entry name" value="Metallo-B-lactamas"/>
</dbReference>
<evidence type="ECO:0000313" key="3">
    <source>
        <dbReference type="Proteomes" id="UP000006190"/>
    </source>
</evidence>
<evidence type="ECO:0000259" key="1">
    <source>
        <dbReference type="SMART" id="SM00849"/>
    </source>
</evidence>
<dbReference type="eggNOG" id="COG1235">
    <property type="taxonomic scope" value="Bacteria"/>
</dbReference>
<dbReference type="Proteomes" id="UP000006190">
    <property type="component" value="Unassembled WGS sequence"/>
</dbReference>
<gene>
    <name evidence="2" type="ORF">HMPREF9708_00764</name>
</gene>
<dbReference type="PANTHER" id="PTHR47619:SF1">
    <property type="entry name" value="EXODEOXYRIBONUCLEASE WALJ"/>
    <property type="match status" value="1"/>
</dbReference>
<dbReference type="Pfam" id="PF12706">
    <property type="entry name" value="Lactamase_B_2"/>
    <property type="match status" value="1"/>
</dbReference>
<name>H3NIS5_9LACT</name>
<accession>H3NIS5</accession>
<dbReference type="STRING" id="883113.HMPREF9708_00764"/>
<dbReference type="PATRIC" id="fig|883113.3.peg.762"/>
<comment type="caution">
    <text evidence="2">The sequence shown here is derived from an EMBL/GenBank/DDBJ whole genome shotgun (WGS) entry which is preliminary data.</text>
</comment>
<dbReference type="AlphaFoldDB" id="H3NIS5"/>
<dbReference type="InterPro" id="IPR036866">
    <property type="entry name" value="RibonucZ/Hydroxyglut_hydro"/>
</dbReference>
<organism evidence="2 3">
    <name type="scientific">Facklamia languida CCUG 37842</name>
    <dbReference type="NCBI Taxonomy" id="883113"/>
    <lineage>
        <taxon>Bacteria</taxon>
        <taxon>Bacillati</taxon>
        <taxon>Bacillota</taxon>
        <taxon>Bacilli</taxon>
        <taxon>Lactobacillales</taxon>
        <taxon>Aerococcaceae</taxon>
        <taxon>Facklamia</taxon>
    </lineage>
</organism>
<dbReference type="HOGENOM" id="CLU_073253_0_0_9"/>
<keyword evidence="3" id="KW-1185">Reference proteome</keyword>